<dbReference type="EMBL" id="JACHDN010000001">
    <property type="protein sequence ID" value="MBB5473916.1"/>
    <property type="molecule type" value="Genomic_DNA"/>
</dbReference>
<reference evidence="2 3" key="1">
    <citation type="submission" date="2020-08" db="EMBL/GenBank/DDBJ databases">
        <title>Sequencing the genomes of 1000 actinobacteria strains.</title>
        <authorList>
            <person name="Klenk H.-P."/>
        </authorList>
    </citation>
    <scope>NUCLEOTIDE SEQUENCE [LARGE SCALE GENOMIC DNA]</scope>
    <source>
        <strain evidence="2 3">DSM 9581</strain>
    </source>
</reference>
<gene>
    <name evidence="2" type="ORF">HNR08_002652</name>
</gene>
<sequence length="227" mass="24776">MTEQRRPRTRVHDFSISLDGFGTGEGLTQDQPFGHAGQRLHEWMFSTATGRAMLGRGGGTRGVDEALVARSRHGIGAEIMGLRKFHTGTGPLPDDWRGWWGEDPPFGTPVLVLTHRPRPPIEMAGGTTFHFLDLPPAEALAWARDAAGGLDVHVGGGVSTLRAFLDADLVDDLHLVVVPVVLGRGQRLWDGLEGLERRFDVEQVATPSGVVHVTMTRREKRAGRRTA</sequence>
<dbReference type="PANTHER" id="PTHR38011">
    <property type="entry name" value="DIHYDROFOLATE REDUCTASE FAMILY PROTEIN (AFU_ORTHOLOGUE AFUA_8G06820)"/>
    <property type="match status" value="1"/>
</dbReference>
<dbReference type="GO" id="GO:0008703">
    <property type="term" value="F:5-amino-6-(5-phosphoribosylamino)uracil reductase activity"/>
    <property type="evidence" value="ECO:0007669"/>
    <property type="project" value="InterPro"/>
</dbReference>
<evidence type="ECO:0000259" key="1">
    <source>
        <dbReference type="Pfam" id="PF01872"/>
    </source>
</evidence>
<proteinExistence type="predicted"/>
<dbReference type="RefSeq" id="WP_146839109.1">
    <property type="nucleotide sequence ID" value="NZ_BJVQ01000047.1"/>
</dbReference>
<evidence type="ECO:0000313" key="3">
    <source>
        <dbReference type="Proteomes" id="UP000564629"/>
    </source>
</evidence>
<feature type="domain" description="Bacterial bifunctional deaminase-reductase C-terminal" evidence="1">
    <location>
        <begin position="13"/>
        <end position="200"/>
    </location>
</feature>
<comment type="caution">
    <text evidence="2">The sequence shown here is derived from an EMBL/GenBank/DDBJ whole genome shotgun (WGS) entry which is preliminary data.</text>
</comment>
<dbReference type="Gene3D" id="3.40.430.10">
    <property type="entry name" value="Dihydrofolate Reductase, subunit A"/>
    <property type="match status" value="1"/>
</dbReference>
<dbReference type="InterPro" id="IPR002734">
    <property type="entry name" value="RibDG_C"/>
</dbReference>
<accession>A0A7W8WAG0</accession>
<organism evidence="2 3">
    <name type="scientific">Cellulomonas hominis</name>
    <dbReference type="NCBI Taxonomy" id="156981"/>
    <lineage>
        <taxon>Bacteria</taxon>
        <taxon>Bacillati</taxon>
        <taxon>Actinomycetota</taxon>
        <taxon>Actinomycetes</taxon>
        <taxon>Micrococcales</taxon>
        <taxon>Cellulomonadaceae</taxon>
        <taxon>Cellulomonas</taxon>
    </lineage>
</organism>
<dbReference type="GO" id="GO:0009231">
    <property type="term" value="P:riboflavin biosynthetic process"/>
    <property type="evidence" value="ECO:0007669"/>
    <property type="project" value="InterPro"/>
</dbReference>
<evidence type="ECO:0000313" key="2">
    <source>
        <dbReference type="EMBL" id="MBB5473916.1"/>
    </source>
</evidence>
<name>A0A7W8WAG0_9CELL</name>
<dbReference type="InterPro" id="IPR024072">
    <property type="entry name" value="DHFR-like_dom_sf"/>
</dbReference>
<protein>
    <submittedName>
        <fullName evidence="2">Dihydrofolate reductase</fullName>
    </submittedName>
</protein>
<dbReference type="Pfam" id="PF01872">
    <property type="entry name" value="RibD_C"/>
    <property type="match status" value="1"/>
</dbReference>
<dbReference type="PANTHER" id="PTHR38011:SF12">
    <property type="entry name" value="BIFUNCTIONAL DEAMINASE-REDUCTASE DOMAIN PROTEIN"/>
    <property type="match status" value="1"/>
</dbReference>
<dbReference type="OrthoDB" id="2313602at2"/>
<dbReference type="AlphaFoldDB" id="A0A7W8WAG0"/>
<dbReference type="SUPFAM" id="SSF53597">
    <property type="entry name" value="Dihydrofolate reductase-like"/>
    <property type="match status" value="1"/>
</dbReference>
<dbReference type="Proteomes" id="UP000564629">
    <property type="component" value="Unassembled WGS sequence"/>
</dbReference>
<dbReference type="InterPro" id="IPR050765">
    <property type="entry name" value="Riboflavin_Biosynth_HTPR"/>
</dbReference>